<dbReference type="AlphaFoldDB" id="A0A9D2K0K3"/>
<evidence type="ECO:0000256" key="8">
    <source>
        <dbReference type="ARBA" id="ARBA00022679"/>
    </source>
</evidence>
<dbReference type="InterPro" id="IPR029028">
    <property type="entry name" value="Alpha/beta_knot_MTases"/>
</dbReference>
<evidence type="ECO:0000256" key="1">
    <source>
        <dbReference type="ARBA" id="ARBA00004496"/>
    </source>
</evidence>
<dbReference type="GO" id="GO:0070042">
    <property type="term" value="F:rRNA (uridine-N3-)-methyltransferase activity"/>
    <property type="evidence" value="ECO:0007669"/>
    <property type="project" value="TreeGrafter"/>
</dbReference>
<feature type="domain" description="Ribosomal RNA small subunit methyltransferase E PUA-like" evidence="14">
    <location>
        <begin position="18"/>
        <end position="62"/>
    </location>
</feature>
<dbReference type="InterPro" id="IPR046886">
    <property type="entry name" value="RsmE_MTase_dom"/>
</dbReference>
<dbReference type="CDD" id="cd18084">
    <property type="entry name" value="RsmE-like"/>
    <property type="match status" value="1"/>
</dbReference>
<evidence type="ECO:0000256" key="12">
    <source>
        <dbReference type="PIRNR" id="PIRNR015601"/>
    </source>
</evidence>
<evidence type="ECO:0000256" key="10">
    <source>
        <dbReference type="ARBA" id="ARBA00025699"/>
    </source>
</evidence>
<keyword evidence="5 12" id="KW-0963">Cytoplasm</keyword>
<dbReference type="SUPFAM" id="SSF88697">
    <property type="entry name" value="PUA domain-like"/>
    <property type="match status" value="1"/>
</dbReference>
<evidence type="ECO:0000256" key="3">
    <source>
        <dbReference type="ARBA" id="ARBA00012328"/>
    </source>
</evidence>
<dbReference type="Proteomes" id="UP000824102">
    <property type="component" value="Unassembled WGS sequence"/>
</dbReference>
<dbReference type="EC" id="2.1.1.193" evidence="3 12"/>
<comment type="catalytic activity">
    <reaction evidence="11 12">
        <text>uridine(1498) in 16S rRNA + S-adenosyl-L-methionine = N(3)-methyluridine(1498) in 16S rRNA + S-adenosyl-L-homocysteine + H(+)</text>
        <dbReference type="Rhea" id="RHEA:42920"/>
        <dbReference type="Rhea" id="RHEA-COMP:10283"/>
        <dbReference type="Rhea" id="RHEA-COMP:10284"/>
        <dbReference type="ChEBI" id="CHEBI:15378"/>
        <dbReference type="ChEBI" id="CHEBI:57856"/>
        <dbReference type="ChEBI" id="CHEBI:59789"/>
        <dbReference type="ChEBI" id="CHEBI:65315"/>
        <dbReference type="ChEBI" id="CHEBI:74502"/>
        <dbReference type="EC" id="2.1.1.193"/>
    </reaction>
</comment>
<dbReference type="GO" id="GO:0070475">
    <property type="term" value="P:rRNA base methylation"/>
    <property type="evidence" value="ECO:0007669"/>
    <property type="project" value="TreeGrafter"/>
</dbReference>
<comment type="caution">
    <text evidence="15">The sequence shown here is derived from an EMBL/GenBank/DDBJ whole genome shotgun (WGS) entry which is preliminary data.</text>
</comment>
<dbReference type="PIRSF" id="PIRSF015601">
    <property type="entry name" value="MTase_slr0722"/>
    <property type="match status" value="1"/>
</dbReference>
<dbReference type="InterPro" id="IPR046887">
    <property type="entry name" value="RsmE_PUA-like"/>
</dbReference>
<dbReference type="PANTHER" id="PTHR30027">
    <property type="entry name" value="RIBOSOMAL RNA SMALL SUBUNIT METHYLTRANSFERASE E"/>
    <property type="match status" value="1"/>
</dbReference>
<comment type="subcellular location">
    <subcellularLocation>
        <location evidence="1 12">Cytoplasm</location>
    </subcellularLocation>
</comment>
<evidence type="ECO:0000256" key="6">
    <source>
        <dbReference type="ARBA" id="ARBA00022552"/>
    </source>
</evidence>
<evidence type="ECO:0000313" key="16">
    <source>
        <dbReference type="Proteomes" id="UP000824102"/>
    </source>
</evidence>
<evidence type="ECO:0000256" key="9">
    <source>
        <dbReference type="ARBA" id="ARBA00022691"/>
    </source>
</evidence>
<dbReference type="EMBL" id="DXBB01000108">
    <property type="protein sequence ID" value="HIZ73388.1"/>
    <property type="molecule type" value="Genomic_DNA"/>
</dbReference>
<accession>A0A9D2K0K3</accession>
<dbReference type="InterPro" id="IPR006700">
    <property type="entry name" value="RsmE"/>
</dbReference>
<gene>
    <name evidence="15" type="ORF">H9964_07385</name>
</gene>
<name>A0A9D2K0K3_9FIRM</name>
<comment type="similarity">
    <text evidence="2 12">Belongs to the RNA methyltransferase RsmE family.</text>
</comment>
<evidence type="ECO:0000259" key="14">
    <source>
        <dbReference type="Pfam" id="PF20260"/>
    </source>
</evidence>
<evidence type="ECO:0000256" key="7">
    <source>
        <dbReference type="ARBA" id="ARBA00022603"/>
    </source>
</evidence>
<dbReference type="InterPro" id="IPR015947">
    <property type="entry name" value="PUA-like_sf"/>
</dbReference>
<sequence length="238" mass="26137">MAAPKRFFVEKIGEEVELSGEEFRHASQVLRLKTGDEVTLLDGSGAEYSAVIAQCSKRGMLLNVLNKTLSDKEPETEVTLLFGALKGDKSELVVQKAVELGVFKIGIFLSRFCSVSFGENKLERLERVAREAAKQCLRARVPEITLYPDLDSALRSAQDRKNKLFACEFLETGEGDFAALEGPTALVVGSEGGFSREEFERAKELGYTGVSLGKRILRAETACIALLSVAMHALGEWR</sequence>
<dbReference type="Gene3D" id="3.40.1280.10">
    <property type="match status" value="1"/>
</dbReference>
<dbReference type="GO" id="GO:0005737">
    <property type="term" value="C:cytoplasm"/>
    <property type="evidence" value="ECO:0007669"/>
    <property type="project" value="UniProtKB-SubCell"/>
</dbReference>
<protein>
    <recommendedName>
        <fullName evidence="4 12">Ribosomal RNA small subunit methyltransferase E</fullName>
        <ecNumber evidence="3 12">2.1.1.193</ecNumber>
    </recommendedName>
</protein>
<dbReference type="Pfam" id="PF20260">
    <property type="entry name" value="PUA_4"/>
    <property type="match status" value="1"/>
</dbReference>
<proteinExistence type="inferred from homology"/>
<dbReference type="SUPFAM" id="SSF75217">
    <property type="entry name" value="alpha/beta knot"/>
    <property type="match status" value="1"/>
</dbReference>
<dbReference type="InterPro" id="IPR029026">
    <property type="entry name" value="tRNA_m1G_MTases_N"/>
</dbReference>
<keyword evidence="7 12" id="KW-0489">Methyltransferase</keyword>
<evidence type="ECO:0000259" key="13">
    <source>
        <dbReference type="Pfam" id="PF04452"/>
    </source>
</evidence>
<keyword evidence="9 12" id="KW-0949">S-adenosyl-L-methionine</keyword>
<evidence type="ECO:0000313" key="15">
    <source>
        <dbReference type="EMBL" id="HIZ73388.1"/>
    </source>
</evidence>
<evidence type="ECO:0000256" key="2">
    <source>
        <dbReference type="ARBA" id="ARBA00005528"/>
    </source>
</evidence>
<keyword evidence="6 12" id="KW-0698">rRNA processing</keyword>
<evidence type="ECO:0000256" key="11">
    <source>
        <dbReference type="ARBA" id="ARBA00047944"/>
    </source>
</evidence>
<organism evidence="15 16">
    <name type="scientific">Candidatus Gallimonas intestinavium</name>
    <dbReference type="NCBI Taxonomy" id="2838603"/>
    <lineage>
        <taxon>Bacteria</taxon>
        <taxon>Bacillati</taxon>
        <taxon>Bacillota</taxon>
        <taxon>Clostridia</taxon>
        <taxon>Candidatus Gallimonas</taxon>
    </lineage>
</organism>
<dbReference type="Pfam" id="PF04452">
    <property type="entry name" value="Methyltrans_RNA"/>
    <property type="match status" value="1"/>
</dbReference>
<dbReference type="PANTHER" id="PTHR30027:SF3">
    <property type="entry name" value="16S RRNA (URACIL(1498)-N(3))-METHYLTRANSFERASE"/>
    <property type="match status" value="1"/>
</dbReference>
<evidence type="ECO:0000256" key="4">
    <source>
        <dbReference type="ARBA" id="ARBA00013673"/>
    </source>
</evidence>
<reference evidence="15" key="1">
    <citation type="journal article" date="2021" name="PeerJ">
        <title>Extensive microbial diversity within the chicken gut microbiome revealed by metagenomics and culture.</title>
        <authorList>
            <person name="Gilroy R."/>
            <person name="Ravi A."/>
            <person name="Getino M."/>
            <person name="Pursley I."/>
            <person name="Horton D.L."/>
            <person name="Alikhan N.F."/>
            <person name="Baker D."/>
            <person name="Gharbi K."/>
            <person name="Hall N."/>
            <person name="Watson M."/>
            <person name="Adriaenssens E.M."/>
            <person name="Foster-Nyarko E."/>
            <person name="Jarju S."/>
            <person name="Secka A."/>
            <person name="Antonio M."/>
            <person name="Oren A."/>
            <person name="Chaudhuri R.R."/>
            <person name="La Ragione R."/>
            <person name="Hildebrand F."/>
            <person name="Pallen M.J."/>
        </authorList>
    </citation>
    <scope>NUCLEOTIDE SEQUENCE</scope>
    <source>
        <strain evidence="15">ChiW7-2402</strain>
    </source>
</reference>
<keyword evidence="8 12" id="KW-0808">Transferase</keyword>
<dbReference type="NCBIfam" id="TIGR00046">
    <property type="entry name" value="RsmE family RNA methyltransferase"/>
    <property type="match status" value="1"/>
</dbReference>
<feature type="domain" description="Ribosomal RNA small subunit methyltransferase E methyltransferase" evidence="13">
    <location>
        <begin position="73"/>
        <end position="230"/>
    </location>
</feature>
<comment type="function">
    <text evidence="10 12">Specifically methylates the N3 position of the uracil ring of uridine 1498 (m3U1498) in 16S rRNA. Acts on the fully assembled 30S ribosomal subunit.</text>
</comment>
<evidence type="ECO:0000256" key="5">
    <source>
        <dbReference type="ARBA" id="ARBA00022490"/>
    </source>
</evidence>
<reference evidence="15" key="2">
    <citation type="submission" date="2021-04" db="EMBL/GenBank/DDBJ databases">
        <authorList>
            <person name="Gilroy R."/>
        </authorList>
    </citation>
    <scope>NUCLEOTIDE SEQUENCE</scope>
    <source>
        <strain evidence="15">ChiW7-2402</strain>
    </source>
</reference>